<protein>
    <submittedName>
        <fullName evidence="8">Sulfotransferase family 2 domain-containing protein</fullName>
    </submittedName>
</protein>
<evidence type="ECO:0000256" key="7">
    <source>
        <dbReference type="ARBA" id="ARBA00023180"/>
    </source>
</evidence>
<keyword evidence="2" id="KW-0808">Transferase</keyword>
<keyword evidence="4" id="KW-1133">Transmembrane helix</keyword>
<accession>A0ABS7WT88</accession>
<organism evidence="8 9">
    <name type="scientific">Campylobacter canadensis</name>
    <dbReference type="NCBI Taxonomy" id="449520"/>
    <lineage>
        <taxon>Bacteria</taxon>
        <taxon>Pseudomonadati</taxon>
        <taxon>Campylobacterota</taxon>
        <taxon>Epsilonproteobacteria</taxon>
        <taxon>Campylobacterales</taxon>
        <taxon>Campylobacteraceae</taxon>
        <taxon>Campylobacter</taxon>
    </lineage>
</organism>
<evidence type="ECO:0000256" key="6">
    <source>
        <dbReference type="ARBA" id="ARBA00023136"/>
    </source>
</evidence>
<dbReference type="PANTHER" id="PTHR12137">
    <property type="entry name" value="CARBOHYDRATE SULFOTRANSFERASE"/>
    <property type="match status" value="1"/>
</dbReference>
<evidence type="ECO:0000256" key="4">
    <source>
        <dbReference type="ARBA" id="ARBA00022989"/>
    </source>
</evidence>
<evidence type="ECO:0000313" key="8">
    <source>
        <dbReference type="EMBL" id="MBZ7987993.1"/>
    </source>
</evidence>
<keyword evidence="3" id="KW-0812">Transmembrane</keyword>
<evidence type="ECO:0000256" key="5">
    <source>
        <dbReference type="ARBA" id="ARBA00023034"/>
    </source>
</evidence>
<name>A0ABS7WT88_9BACT</name>
<proteinExistence type="predicted"/>
<keyword evidence="7" id="KW-0325">Glycoprotein</keyword>
<keyword evidence="6" id="KW-0472">Membrane</keyword>
<dbReference type="InterPro" id="IPR005331">
    <property type="entry name" value="Sulfotransferase"/>
</dbReference>
<dbReference type="PANTHER" id="PTHR12137:SF54">
    <property type="entry name" value="CARBOHYDRATE SULFOTRANSFERASE"/>
    <property type="match status" value="1"/>
</dbReference>
<dbReference type="Proteomes" id="UP000786183">
    <property type="component" value="Unassembled WGS sequence"/>
</dbReference>
<keyword evidence="5" id="KW-0333">Golgi apparatus</keyword>
<dbReference type="EMBL" id="JACGBB010000023">
    <property type="protein sequence ID" value="MBZ7987993.1"/>
    <property type="molecule type" value="Genomic_DNA"/>
</dbReference>
<evidence type="ECO:0000256" key="3">
    <source>
        <dbReference type="ARBA" id="ARBA00022692"/>
    </source>
</evidence>
<keyword evidence="9" id="KW-1185">Reference proteome</keyword>
<comment type="subcellular location">
    <subcellularLocation>
        <location evidence="1">Golgi apparatus membrane</location>
        <topology evidence="1">Single-pass type II membrane protein</topology>
    </subcellularLocation>
</comment>
<sequence>MKNQELKQFFDISAHTANYILNISTKNKYIYFETPKVACSSVKKTLQNLEIDYDIDLSLSPHDKKQSPLKSPFEIDNFTKCMQEYFKFSFVRNPYTRTLSCFLQKFLNENKETRMKFLNKININEDIKLTFIEFLTYIKDIDAKKYDIHFMPQHLLLGKNIKLDFIGKFENFENDFKKVLKIISKNKENDIINVTWHSTNADDKSKDFLTKDCIKLINEIYYEDFKRFNYEML</sequence>
<dbReference type="Pfam" id="PF03567">
    <property type="entry name" value="Sulfotransfer_2"/>
    <property type="match status" value="1"/>
</dbReference>
<evidence type="ECO:0000256" key="1">
    <source>
        <dbReference type="ARBA" id="ARBA00004323"/>
    </source>
</evidence>
<evidence type="ECO:0000313" key="9">
    <source>
        <dbReference type="Proteomes" id="UP000786183"/>
    </source>
</evidence>
<dbReference type="RefSeq" id="WP_224325527.1">
    <property type="nucleotide sequence ID" value="NZ_JACGBB010000023.1"/>
</dbReference>
<gene>
    <name evidence="8" type="ORF">AVCANL283_07795</name>
</gene>
<evidence type="ECO:0000256" key="2">
    <source>
        <dbReference type="ARBA" id="ARBA00022679"/>
    </source>
</evidence>
<comment type="caution">
    <text evidence="8">The sequence shown here is derived from an EMBL/GenBank/DDBJ whole genome shotgun (WGS) entry which is preliminary data.</text>
</comment>
<dbReference type="InterPro" id="IPR018011">
    <property type="entry name" value="Carb_sulfotrans_8-10"/>
</dbReference>
<reference evidence="8 9" key="1">
    <citation type="submission" date="2020-07" db="EMBL/GenBank/DDBJ databases">
        <title>Transfer of Campylobacter canadensis to the novel genus Avispirillum gen. nov., that also includes two novel species recovered from migratory waterfowl: Avispirillum anseris sp. nov. and Avispirillum brantae sp. nov.</title>
        <authorList>
            <person name="Miller W.G."/>
            <person name="Chapman M.H."/>
            <person name="Yee E."/>
            <person name="Inglis G.D."/>
        </authorList>
    </citation>
    <scope>NUCLEOTIDE SEQUENCE [LARGE SCALE GENOMIC DNA]</scope>
    <source>
        <strain evidence="8 9">L283</strain>
    </source>
</reference>